<dbReference type="EMBL" id="BMAW01008653">
    <property type="protein sequence ID" value="GFT09565.1"/>
    <property type="molecule type" value="Genomic_DNA"/>
</dbReference>
<accession>A0A8X6NEP4</accession>
<name>A0A8X6NEP4_NEPPI</name>
<evidence type="ECO:0000313" key="2">
    <source>
        <dbReference type="Proteomes" id="UP000887013"/>
    </source>
</evidence>
<reference evidence="1" key="1">
    <citation type="submission" date="2020-08" db="EMBL/GenBank/DDBJ databases">
        <title>Multicomponent nature underlies the extraordinary mechanical properties of spider dragline silk.</title>
        <authorList>
            <person name="Kono N."/>
            <person name="Nakamura H."/>
            <person name="Mori M."/>
            <person name="Yoshida Y."/>
            <person name="Ohtoshi R."/>
            <person name="Malay A.D."/>
            <person name="Moran D.A.P."/>
            <person name="Tomita M."/>
            <person name="Numata K."/>
            <person name="Arakawa K."/>
        </authorList>
    </citation>
    <scope>NUCLEOTIDE SEQUENCE</scope>
</reference>
<proteinExistence type="predicted"/>
<keyword evidence="2" id="KW-1185">Reference proteome</keyword>
<organism evidence="1 2">
    <name type="scientific">Nephila pilipes</name>
    <name type="common">Giant wood spider</name>
    <name type="synonym">Nephila maculata</name>
    <dbReference type="NCBI Taxonomy" id="299642"/>
    <lineage>
        <taxon>Eukaryota</taxon>
        <taxon>Metazoa</taxon>
        <taxon>Ecdysozoa</taxon>
        <taxon>Arthropoda</taxon>
        <taxon>Chelicerata</taxon>
        <taxon>Arachnida</taxon>
        <taxon>Araneae</taxon>
        <taxon>Araneomorphae</taxon>
        <taxon>Entelegynae</taxon>
        <taxon>Araneoidea</taxon>
        <taxon>Nephilidae</taxon>
        <taxon>Nephila</taxon>
    </lineage>
</organism>
<dbReference type="AlphaFoldDB" id="A0A8X6NEP4"/>
<comment type="caution">
    <text evidence="1">The sequence shown here is derived from an EMBL/GenBank/DDBJ whole genome shotgun (WGS) entry which is preliminary data.</text>
</comment>
<protein>
    <submittedName>
        <fullName evidence="1">Uncharacterized protein</fullName>
    </submittedName>
</protein>
<dbReference type="Proteomes" id="UP000887013">
    <property type="component" value="Unassembled WGS sequence"/>
</dbReference>
<gene>
    <name evidence="1" type="ORF">NPIL_192111</name>
</gene>
<evidence type="ECO:0000313" key="1">
    <source>
        <dbReference type="EMBL" id="GFT09565.1"/>
    </source>
</evidence>
<sequence>MNSQFVHFFTEVCQKGRQHECPISMGDLGPYRLRRLPVSPSLPAGSRFSIARKNWNEKYFGHNYEFREEISFSFCSGTYLRFLSNYRITTRAPRYSHGMDVYGGRRHRRHCRTTLTLKVTLT</sequence>